<proteinExistence type="inferred from homology"/>
<evidence type="ECO:0000256" key="15">
    <source>
        <dbReference type="RuleBase" id="RU364099"/>
    </source>
</evidence>
<evidence type="ECO:0000256" key="3">
    <source>
        <dbReference type="ARBA" id="ARBA00004669"/>
    </source>
</evidence>
<comment type="similarity">
    <text evidence="4 15">Belongs to the purine/pyrimidine phosphoribosyltransferase family.</text>
</comment>
<evidence type="ECO:0000256" key="6">
    <source>
        <dbReference type="ARBA" id="ARBA00022490"/>
    </source>
</evidence>
<keyword evidence="12 15" id="KW-0460">Magnesium</keyword>
<dbReference type="PATRIC" id="fig|1678841.3.peg.3663"/>
<dbReference type="GO" id="GO:0032263">
    <property type="term" value="P:GMP salvage"/>
    <property type="evidence" value="ECO:0007669"/>
    <property type="project" value="TreeGrafter"/>
</dbReference>
<keyword evidence="8 15" id="KW-0808">Transferase</keyword>
<sequence length="179" mass="20041">MKNKIKVRDKEFGIFIKADAIDQSVSRIADQINSDMKGKVPIFLIVLNGAFMFASDLLKKVDIESNISFVKLSSYTGTRSSQVVSELIGLNEVVKGRSVIIIEDIIDTGLTIQRMLEILHNQEAADVKIATLIFKPGAFRADYKIDYIGMEIPNDFIVGYGLDYDGFARNLPDIYKIVE</sequence>
<comment type="catalytic activity">
    <reaction evidence="13">
        <text>GMP + diphosphate = guanine + 5-phospho-alpha-D-ribose 1-diphosphate</text>
        <dbReference type="Rhea" id="RHEA:25424"/>
        <dbReference type="ChEBI" id="CHEBI:16235"/>
        <dbReference type="ChEBI" id="CHEBI:33019"/>
        <dbReference type="ChEBI" id="CHEBI:58017"/>
        <dbReference type="ChEBI" id="CHEBI:58115"/>
        <dbReference type="EC" id="2.4.2.8"/>
    </reaction>
    <physiologicalReaction direction="right-to-left" evidence="13">
        <dbReference type="Rhea" id="RHEA:25426"/>
    </physiologicalReaction>
</comment>
<evidence type="ECO:0000313" key="18">
    <source>
        <dbReference type="Proteomes" id="UP000053091"/>
    </source>
</evidence>
<dbReference type="AlphaFoldDB" id="A0A0S7C693"/>
<evidence type="ECO:0000256" key="14">
    <source>
        <dbReference type="ARBA" id="ARBA00049402"/>
    </source>
</evidence>
<dbReference type="InterPro" id="IPR029057">
    <property type="entry name" value="PRTase-like"/>
</dbReference>
<evidence type="ECO:0000256" key="10">
    <source>
        <dbReference type="ARBA" id="ARBA00022726"/>
    </source>
</evidence>
<accession>A0A0S7C693</accession>
<dbReference type="NCBIfam" id="TIGR01203">
    <property type="entry name" value="HGPRTase"/>
    <property type="match status" value="1"/>
</dbReference>
<evidence type="ECO:0000256" key="11">
    <source>
        <dbReference type="ARBA" id="ARBA00022741"/>
    </source>
</evidence>
<dbReference type="GO" id="GO:0005829">
    <property type="term" value="C:cytosol"/>
    <property type="evidence" value="ECO:0007669"/>
    <property type="project" value="TreeGrafter"/>
</dbReference>
<evidence type="ECO:0000256" key="12">
    <source>
        <dbReference type="ARBA" id="ARBA00022842"/>
    </source>
</evidence>
<evidence type="ECO:0000256" key="13">
    <source>
        <dbReference type="ARBA" id="ARBA00048811"/>
    </source>
</evidence>
<reference evidence="17" key="1">
    <citation type="journal article" date="2015" name="Genome Announc.">
        <title>Draft Genome Sequence of Bacteroidales Strain TBC1, a Novel Isolate from a Methanogenic Wastewater Treatment System.</title>
        <authorList>
            <person name="Tourlousse D.M."/>
            <person name="Matsuura N."/>
            <person name="Sun L."/>
            <person name="Toyonaga M."/>
            <person name="Kuroda K."/>
            <person name="Ohashi A."/>
            <person name="Cruz R."/>
            <person name="Yamaguchi T."/>
            <person name="Sekiguchi Y."/>
        </authorList>
    </citation>
    <scope>NUCLEOTIDE SEQUENCE [LARGE SCALE GENOMIC DNA]</scope>
    <source>
        <strain evidence="17">TBC1</strain>
    </source>
</reference>
<dbReference type="GO" id="GO:0000287">
    <property type="term" value="F:magnesium ion binding"/>
    <property type="evidence" value="ECO:0007669"/>
    <property type="project" value="TreeGrafter"/>
</dbReference>
<protein>
    <recommendedName>
        <fullName evidence="5 15">Hypoxanthine phosphoribosyltransferase</fullName>
        <ecNumber evidence="5 15">2.4.2.8</ecNumber>
    </recommendedName>
</protein>
<dbReference type="GO" id="GO:0006178">
    <property type="term" value="P:guanine salvage"/>
    <property type="evidence" value="ECO:0007669"/>
    <property type="project" value="TreeGrafter"/>
</dbReference>
<keyword evidence="11 15" id="KW-0547">Nucleotide-binding</keyword>
<comment type="pathway">
    <text evidence="3 15">Purine metabolism; IMP biosynthesis via salvage pathway; IMP from hypoxanthine: step 1/1.</text>
</comment>
<comment type="cofactor">
    <cofactor evidence="1 15">
        <name>Mg(2+)</name>
        <dbReference type="ChEBI" id="CHEBI:18420"/>
    </cofactor>
</comment>
<evidence type="ECO:0000256" key="2">
    <source>
        <dbReference type="ARBA" id="ARBA00004496"/>
    </source>
</evidence>
<dbReference type="PANTHER" id="PTHR43340:SF1">
    <property type="entry name" value="HYPOXANTHINE PHOSPHORIBOSYLTRANSFERASE"/>
    <property type="match status" value="1"/>
</dbReference>
<evidence type="ECO:0000256" key="4">
    <source>
        <dbReference type="ARBA" id="ARBA00008391"/>
    </source>
</evidence>
<keyword evidence="6 15" id="KW-0963">Cytoplasm</keyword>
<dbReference type="Proteomes" id="UP000053091">
    <property type="component" value="Unassembled WGS sequence"/>
</dbReference>
<evidence type="ECO:0000256" key="5">
    <source>
        <dbReference type="ARBA" id="ARBA00011895"/>
    </source>
</evidence>
<comment type="catalytic activity">
    <reaction evidence="14">
        <text>IMP + diphosphate = hypoxanthine + 5-phospho-alpha-D-ribose 1-diphosphate</text>
        <dbReference type="Rhea" id="RHEA:17973"/>
        <dbReference type="ChEBI" id="CHEBI:17368"/>
        <dbReference type="ChEBI" id="CHEBI:33019"/>
        <dbReference type="ChEBI" id="CHEBI:58017"/>
        <dbReference type="ChEBI" id="CHEBI:58053"/>
        <dbReference type="EC" id="2.4.2.8"/>
    </reaction>
    <physiologicalReaction direction="right-to-left" evidence="14">
        <dbReference type="Rhea" id="RHEA:17975"/>
    </physiologicalReaction>
</comment>
<dbReference type="GO" id="GO:0032264">
    <property type="term" value="P:IMP salvage"/>
    <property type="evidence" value="ECO:0007669"/>
    <property type="project" value="UniProtKB-UniPathway"/>
</dbReference>
<comment type="subcellular location">
    <subcellularLocation>
        <location evidence="2 15">Cytoplasm</location>
    </subcellularLocation>
</comment>
<keyword evidence="10 15" id="KW-0660">Purine salvage</keyword>
<evidence type="ECO:0000313" key="17">
    <source>
        <dbReference type="EMBL" id="GAP45078.1"/>
    </source>
</evidence>
<dbReference type="OrthoDB" id="9802824at2"/>
<dbReference type="SUPFAM" id="SSF53271">
    <property type="entry name" value="PRTase-like"/>
    <property type="match status" value="1"/>
</dbReference>
<dbReference type="RefSeq" id="WP_062045169.1">
    <property type="nucleotide sequence ID" value="NZ_DF968183.1"/>
</dbReference>
<dbReference type="Pfam" id="PF00156">
    <property type="entry name" value="Pribosyltran"/>
    <property type="match status" value="1"/>
</dbReference>
<keyword evidence="7 15" id="KW-0328">Glycosyltransferase</keyword>
<evidence type="ECO:0000256" key="8">
    <source>
        <dbReference type="ARBA" id="ARBA00022679"/>
    </source>
</evidence>
<evidence type="ECO:0000256" key="9">
    <source>
        <dbReference type="ARBA" id="ARBA00022723"/>
    </source>
</evidence>
<dbReference type="GO" id="GO:0006166">
    <property type="term" value="P:purine ribonucleoside salvage"/>
    <property type="evidence" value="ECO:0007669"/>
    <property type="project" value="UniProtKB-KW"/>
</dbReference>
<dbReference type="GO" id="GO:0004422">
    <property type="term" value="F:hypoxanthine phosphoribosyltransferase activity"/>
    <property type="evidence" value="ECO:0007669"/>
    <property type="project" value="InterPro"/>
</dbReference>
<name>A0A0S7C693_9BACT</name>
<dbReference type="PANTHER" id="PTHR43340">
    <property type="entry name" value="HYPOXANTHINE-GUANINE PHOSPHORIBOSYLTRANSFERASE"/>
    <property type="match status" value="1"/>
</dbReference>
<dbReference type="UniPathway" id="UPA00591">
    <property type="reaction ID" value="UER00648"/>
</dbReference>
<feature type="domain" description="Phosphoribosyltransferase" evidence="16">
    <location>
        <begin position="20"/>
        <end position="164"/>
    </location>
</feature>
<evidence type="ECO:0000259" key="16">
    <source>
        <dbReference type="Pfam" id="PF00156"/>
    </source>
</evidence>
<dbReference type="EC" id="2.4.2.8" evidence="5 15"/>
<evidence type="ECO:0000256" key="1">
    <source>
        <dbReference type="ARBA" id="ARBA00001946"/>
    </source>
</evidence>
<dbReference type="Gene3D" id="3.40.50.2020">
    <property type="match status" value="1"/>
</dbReference>
<dbReference type="GO" id="GO:0000166">
    <property type="term" value="F:nucleotide binding"/>
    <property type="evidence" value="ECO:0007669"/>
    <property type="project" value="UniProtKB-KW"/>
</dbReference>
<dbReference type="STRING" id="1678841.TBC1_12898"/>
<keyword evidence="18" id="KW-1185">Reference proteome</keyword>
<dbReference type="InterPro" id="IPR050408">
    <property type="entry name" value="HGPRT"/>
</dbReference>
<evidence type="ECO:0000256" key="7">
    <source>
        <dbReference type="ARBA" id="ARBA00022676"/>
    </source>
</evidence>
<keyword evidence="9 15" id="KW-0479">Metal-binding</keyword>
<dbReference type="EMBL" id="DF968183">
    <property type="protein sequence ID" value="GAP45078.1"/>
    <property type="molecule type" value="Genomic_DNA"/>
</dbReference>
<gene>
    <name evidence="17" type="ORF">TBC1_12898</name>
</gene>
<dbReference type="GO" id="GO:0046100">
    <property type="term" value="P:hypoxanthine metabolic process"/>
    <property type="evidence" value="ECO:0007669"/>
    <property type="project" value="TreeGrafter"/>
</dbReference>
<dbReference type="GO" id="GO:0052657">
    <property type="term" value="F:guanine phosphoribosyltransferase activity"/>
    <property type="evidence" value="ECO:0007669"/>
    <property type="project" value="RHEA"/>
</dbReference>
<dbReference type="InterPro" id="IPR005904">
    <property type="entry name" value="Hxn_phspho_trans"/>
</dbReference>
<dbReference type="CDD" id="cd06223">
    <property type="entry name" value="PRTases_typeI"/>
    <property type="match status" value="1"/>
</dbReference>
<dbReference type="InterPro" id="IPR000836">
    <property type="entry name" value="PRTase_dom"/>
</dbReference>
<organism evidence="17">
    <name type="scientific">Lentimicrobium saccharophilum</name>
    <dbReference type="NCBI Taxonomy" id="1678841"/>
    <lineage>
        <taxon>Bacteria</taxon>
        <taxon>Pseudomonadati</taxon>
        <taxon>Bacteroidota</taxon>
        <taxon>Bacteroidia</taxon>
        <taxon>Bacteroidales</taxon>
        <taxon>Lentimicrobiaceae</taxon>
        <taxon>Lentimicrobium</taxon>
    </lineage>
</organism>